<sequence length="205" mass="23898">MKYLLIVVTFLTLAQWPLSLHQTNSYKDIINDAGNYRHSSIIAPDDQAPLIINTKRSLYSSDFLGRFFNNKASFIWGRFKANLFALIDPNNYFFGFHPREIIRENLNIDKFPFISLIFLLYGLFRIDQLKWGKKLLGLFFISVAILSLGRFDKVDFVLYPILAYFIVSGIVLLKREKPRAFLISSLFLIIFSIPQYLRAFVNLHS</sequence>
<keyword evidence="1" id="KW-0472">Membrane</keyword>
<evidence type="ECO:0000256" key="1">
    <source>
        <dbReference type="SAM" id="Phobius"/>
    </source>
</evidence>
<evidence type="ECO:0000313" key="2">
    <source>
        <dbReference type="EMBL" id="KKU20679.1"/>
    </source>
</evidence>
<keyword evidence="1" id="KW-1133">Transmembrane helix</keyword>
<evidence type="ECO:0000313" key="3">
    <source>
        <dbReference type="Proteomes" id="UP000034107"/>
    </source>
</evidence>
<evidence type="ECO:0008006" key="4">
    <source>
        <dbReference type="Google" id="ProtNLM"/>
    </source>
</evidence>
<gene>
    <name evidence="2" type="ORF">UX31_C0032G0004</name>
</gene>
<reference evidence="2 3" key="1">
    <citation type="journal article" date="2015" name="Nature">
        <title>rRNA introns, odd ribosomes, and small enigmatic genomes across a large radiation of phyla.</title>
        <authorList>
            <person name="Brown C.T."/>
            <person name="Hug L.A."/>
            <person name="Thomas B.C."/>
            <person name="Sharon I."/>
            <person name="Castelle C.J."/>
            <person name="Singh A."/>
            <person name="Wilkins M.J."/>
            <person name="Williams K.H."/>
            <person name="Banfield J.F."/>
        </authorList>
    </citation>
    <scope>NUCLEOTIDE SEQUENCE [LARGE SCALE GENOMIC DNA]</scope>
</reference>
<protein>
    <recommendedName>
        <fullName evidence="4">Glycosyltransferase RgtA/B/C/D-like domain-containing protein</fullName>
    </recommendedName>
</protein>
<feature type="transmembrane region" description="Helical" evidence="1">
    <location>
        <begin position="135"/>
        <end position="151"/>
    </location>
</feature>
<feature type="transmembrane region" description="Helical" evidence="1">
    <location>
        <begin position="180"/>
        <end position="197"/>
    </location>
</feature>
<dbReference type="AlphaFoldDB" id="A0A0G1NJD6"/>
<feature type="transmembrane region" description="Helical" evidence="1">
    <location>
        <begin position="157"/>
        <end position="173"/>
    </location>
</feature>
<accession>A0A0G1NJD6</accession>
<comment type="caution">
    <text evidence="2">The sequence shown here is derived from an EMBL/GenBank/DDBJ whole genome shotgun (WGS) entry which is preliminary data.</text>
</comment>
<keyword evidence="1" id="KW-0812">Transmembrane</keyword>
<proteinExistence type="predicted"/>
<dbReference type="Proteomes" id="UP000034107">
    <property type="component" value="Unassembled WGS sequence"/>
</dbReference>
<dbReference type="EMBL" id="LCLS01000032">
    <property type="protein sequence ID" value="KKU20679.1"/>
    <property type="molecule type" value="Genomic_DNA"/>
</dbReference>
<name>A0A0G1NJD6_9BACT</name>
<organism evidence="2 3">
    <name type="scientific">Candidatus Nomurabacteria bacterium GW2011_GWA1_46_11</name>
    <dbReference type="NCBI Taxonomy" id="1618732"/>
    <lineage>
        <taxon>Bacteria</taxon>
        <taxon>Candidatus Nomuraibacteriota</taxon>
    </lineage>
</organism>